<proteinExistence type="inferred from homology"/>
<dbReference type="InterPro" id="IPR008271">
    <property type="entry name" value="Ser/Thr_kinase_AS"/>
</dbReference>
<dbReference type="Proteomes" id="UP001470230">
    <property type="component" value="Unassembled WGS sequence"/>
</dbReference>
<dbReference type="Pfam" id="PF00069">
    <property type="entry name" value="Pkinase"/>
    <property type="match status" value="1"/>
</dbReference>
<evidence type="ECO:0000256" key="3">
    <source>
        <dbReference type="ARBA" id="ARBA00022777"/>
    </source>
</evidence>
<dbReference type="Gene3D" id="3.30.200.20">
    <property type="entry name" value="Phosphorylase Kinase, domain 1"/>
    <property type="match status" value="1"/>
</dbReference>
<keyword evidence="3" id="KW-0418">Kinase</keyword>
<feature type="region of interest" description="Disordered" evidence="6">
    <location>
        <begin position="741"/>
        <end position="763"/>
    </location>
</feature>
<evidence type="ECO:0000256" key="1">
    <source>
        <dbReference type="ARBA" id="ARBA00022679"/>
    </source>
</evidence>
<dbReference type="InterPro" id="IPR032675">
    <property type="entry name" value="LRR_dom_sf"/>
</dbReference>
<evidence type="ECO:0000313" key="8">
    <source>
        <dbReference type="EMBL" id="KAK8876052.1"/>
    </source>
</evidence>
<feature type="compositionally biased region" description="Acidic residues" evidence="6">
    <location>
        <begin position="584"/>
        <end position="601"/>
    </location>
</feature>
<evidence type="ECO:0000256" key="2">
    <source>
        <dbReference type="ARBA" id="ARBA00022741"/>
    </source>
</evidence>
<keyword evidence="1" id="KW-0808">Transferase</keyword>
<feature type="compositionally biased region" description="Basic and acidic residues" evidence="6">
    <location>
        <begin position="741"/>
        <end position="752"/>
    </location>
</feature>
<dbReference type="SUPFAM" id="SSF52058">
    <property type="entry name" value="L domain-like"/>
    <property type="match status" value="1"/>
</dbReference>
<feature type="domain" description="Protein kinase" evidence="7">
    <location>
        <begin position="495"/>
        <end position="763"/>
    </location>
</feature>
<feature type="compositionally biased region" description="Basic and acidic residues" evidence="6">
    <location>
        <begin position="570"/>
        <end position="583"/>
    </location>
</feature>
<reference evidence="8 9" key="1">
    <citation type="submission" date="2024-04" db="EMBL/GenBank/DDBJ databases">
        <title>Tritrichomonas musculus Genome.</title>
        <authorList>
            <person name="Alves-Ferreira E."/>
            <person name="Grigg M."/>
            <person name="Lorenzi H."/>
            <person name="Galac M."/>
        </authorList>
    </citation>
    <scope>NUCLEOTIDE SEQUENCE [LARGE SCALE GENOMIC DNA]</scope>
    <source>
        <strain evidence="8 9">EAF2021</strain>
    </source>
</reference>
<gene>
    <name evidence="8" type="ORF">M9Y10_006236</name>
</gene>
<evidence type="ECO:0000256" key="5">
    <source>
        <dbReference type="ARBA" id="ARBA00037982"/>
    </source>
</evidence>
<keyword evidence="4" id="KW-0067">ATP-binding</keyword>
<evidence type="ECO:0000256" key="6">
    <source>
        <dbReference type="SAM" id="MobiDB-lite"/>
    </source>
</evidence>
<feature type="compositionally biased region" description="Basic and acidic residues" evidence="6">
    <location>
        <begin position="410"/>
        <end position="428"/>
    </location>
</feature>
<dbReference type="PROSITE" id="PS00108">
    <property type="entry name" value="PROTEIN_KINASE_ST"/>
    <property type="match status" value="1"/>
</dbReference>
<dbReference type="Pfam" id="PF13306">
    <property type="entry name" value="LRR_5"/>
    <property type="match status" value="3"/>
</dbReference>
<dbReference type="Gene3D" id="3.80.10.10">
    <property type="entry name" value="Ribonuclease Inhibitor"/>
    <property type="match status" value="2"/>
</dbReference>
<name>A0ABR2JFW0_9EUKA</name>
<keyword evidence="9" id="KW-1185">Reference proteome</keyword>
<evidence type="ECO:0000256" key="4">
    <source>
        <dbReference type="ARBA" id="ARBA00022840"/>
    </source>
</evidence>
<evidence type="ECO:0000259" key="7">
    <source>
        <dbReference type="PROSITE" id="PS50011"/>
    </source>
</evidence>
<keyword evidence="2" id="KW-0547">Nucleotide-binding</keyword>
<dbReference type="InterPro" id="IPR000719">
    <property type="entry name" value="Prot_kinase_dom"/>
</dbReference>
<dbReference type="InterPro" id="IPR050339">
    <property type="entry name" value="CC_SR_Kinase"/>
</dbReference>
<sequence>MEIEIDGNIRLALNKKDHTSSVIESPKATGSIFIPRFVEYKKEKYNIISIKKKAFSDNNIIDITFPDDSEIITFEQRCFHFTHIRKLKIPAKLKYLETGWCCYIRELTDIEVSPKNKNFTYYNNQFLLGKSDDSKDIFDILHYARFDIKEAIIPTQVKIIKRFSFLNHDQLKSIIFPDNSEATTIEDRAFHGSPIEKLTVPAKLEVIDFSNFDNLYCLKAIEISPKNSTFSWTKDKYLLKKSNAESPTFNQFVFCRQDAKEAKIPSHIKEITDNAFNRCESLLSLTFEPDSSLEVINDSGLSFCIALKTVVFPASVKRIHRQALYGMQNLESVKFLGKSVEIASSAFSTCEKLKEISFPNAKELNFNHTNSFDQIPKSTRINIPKSAKITGPGLDLVKEQVNYIDGGMLDEEKVPTKSDKDDKKKDKSDEDDEFDKDRDVQLLMERIRFLEGCLRKYEKVESFDLETARKKKKAETKSEAKKDVVFIGDEDEQFHEVVEKIGEGATSIAYKVFDNRDHRVMCKKVLKTDDKQASFDKFRNSLKEFEALISLDHPCICKAVGVNIQEKVENNKKSSRKSGTEGRDDPDDVEYESDDDDDEDDNKEKKQEKTTVALFTEFLPYKLKDSLEKGIINNTLKVRVAVEVAFGMNCIHERGMMHRDLKIENIMLNYAYEAKIIDFDLVHFAAVEEEISRSLTKGIGTFSYMSPEMSNEEEYNNKTDVYSYGIFLFFMFIGHLPKQTQKETRSQSDSRTRQLPFRSTASN</sequence>
<comment type="caution">
    <text evidence="8">The sequence shown here is derived from an EMBL/GenBank/DDBJ whole genome shotgun (WGS) entry which is preliminary data.</text>
</comment>
<dbReference type="InterPro" id="IPR011009">
    <property type="entry name" value="Kinase-like_dom_sf"/>
</dbReference>
<protein>
    <recommendedName>
        <fullName evidence="7">Protein kinase domain-containing protein</fullName>
    </recommendedName>
</protein>
<dbReference type="SUPFAM" id="SSF56112">
    <property type="entry name" value="Protein kinase-like (PK-like)"/>
    <property type="match status" value="1"/>
</dbReference>
<feature type="region of interest" description="Disordered" evidence="6">
    <location>
        <begin position="570"/>
        <end position="607"/>
    </location>
</feature>
<comment type="similarity">
    <text evidence="5">Belongs to the protein kinase superfamily. Ser/Thr protein kinase family. GCN2 subfamily.</text>
</comment>
<dbReference type="PROSITE" id="PS50011">
    <property type="entry name" value="PROTEIN_KINASE_DOM"/>
    <property type="match status" value="1"/>
</dbReference>
<dbReference type="Gene3D" id="1.10.510.10">
    <property type="entry name" value="Transferase(Phosphotransferase) domain 1"/>
    <property type="match status" value="1"/>
</dbReference>
<evidence type="ECO:0000313" key="9">
    <source>
        <dbReference type="Proteomes" id="UP001470230"/>
    </source>
</evidence>
<accession>A0ABR2JFW0</accession>
<dbReference type="InterPro" id="IPR026906">
    <property type="entry name" value="LRR_5"/>
</dbReference>
<organism evidence="8 9">
    <name type="scientific">Tritrichomonas musculus</name>
    <dbReference type="NCBI Taxonomy" id="1915356"/>
    <lineage>
        <taxon>Eukaryota</taxon>
        <taxon>Metamonada</taxon>
        <taxon>Parabasalia</taxon>
        <taxon>Tritrichomonadida</taxon>
        <taxon>Tritrichomonadidae</taxon>
        <taxon>Tritrichomonas</taxon>
    </lineage>
</organism>
<feature type="region of interest" description="Disordered" evidence="6">
    <location>
        <begin position="408"/>
        <end position="434"/>
    </location>
</feature>
<dbReference type="EMBL" id="JAPFFF010000012">
    <property type="protein sequence ID" value="KAK8876052.1"/>
    <property type="molecule type" value="Genomic_DNA"/>
</dbReference>
<dbReference type="SMART" id="SM00220">
    <property type="entry name" value="S_TKc"/>
    <property type="match status" value="1"/>
</dbReference>
<dbReference type="PANTHER" id="PTHR11042">
    <property type="entry name" value="EUKARYOTIC TRANSLATION INITIATION FACTOR 2-ALPHA KINASE EIF2-ALPHA KINASE -RELATED"/>
    <property type="match status" value="1"/>
</dbReference>